<dbReference type="EMBL" id="JACHXO010000011">
    <property type="protein sequence ID" value="MBB3197289.1"/>
    <property type="molecule type" value="Genomic_DNA"/>
</dbReference>
<sequence>MMTSLAACLLASAPVFADCSDTDRRSVLAMRAQDQAIREDGVLGAVGERRWANALQAISNEQQVLLRQILSRCGWTFGRSAWGEEAEAAWYIVQHGDNLAYQRAQLGHLQRLIETFPGIPRKKLAYLEDRVLIGEGRLQRYGSQLELVDGKLVPFPISDPAEVDQRRASMGLGTMEAYLVDATAKWKAMAERR</sequence>
<proteinExistence type="predicted"/>
<feature type="signal peptide" evidence="1">
    <location>
        <begin position="1"/>
        <end position="17"/>
    </location>
</feature>
<feature type="chain" id="PRO_5046186147" evidence="1">
    <location>
        <begin position="18"/>
        <end position="193"/>
    </location>
</feature>
<evidence type="ECO:0000256" key="1">
    <source>
        <dbReference type="SAM" id="SignalP"/>
    </source>
</evidence>
<name>A0ABR6GYZ4_9BURK</name>
<protein>
    <submittedName>
        <fullName evidence="2">Uncharacterized protein</fullName>
    </submittedName>
</protein>
<evidence type="ECO:0000313" key="2">
    <source>
        <dbReference type="EMBL" id="MBB3197289.1"/>
    </source>
</evidence>
<organism evidence="2 3">
    <name type="scientific">Roseateles terrae</name>
    <dbReference type="NCBI Taxonomy" id="431060"/>
    <lineage>
        <taxon>Bacteria</taxon>
        <taxon>Pseudomonadati</taxon>
        <taxon>Pseudomonadota</taxon>
        <taxon>Betaproteobacteria</taxon>
        <taxon>Burkholderiales</taxon>
        <taxon>Sphaerotilaceae</taxon>
        <taxon>Roseateles</taxon>
    </lineage>
</organism>
<reference evidence="2 3" key="1">
    <citation type="submission" date="2020-08" db="EMBL/GenBank/DDBJ databases">
        <title>Genomic Encyclopedia of Type Strains, Phase III (KMG-III): the genomes of soil and plant-associated and newly described type strains.</title>
        <authorList>
            <person name="Whitman W."/>
        </authorList>
    </citation>
    <scope>NUCLEOTIDE SEQUENCE [LARGE SCALE GENOMIC DNA]</scope>
    <source>
        <strain evidence="2 3">CECT 7247</strain>
    </source>
</reference>
<keyword evidence="1" id="KW-0732">Signal</keyword>
<dbReference type="InterPro" id="IPR046732">
    <property type="entry name" value="DUF6624"/>
</dbReference>
<comment type="caution">
    <text evidence="2">The sequence shown here is derived from an EMBL/GenBank/DDBJ whole genome shotgun (WGS) entry which is preliminary data.</text>
</comment>
<keyword evidence="3" id="KW-1185">Reference proteome</keyword>
<dbReference type="RefSeq" id="WP_184295541.1">
    <property type="nucleotide sequence ID" value="NZ_JACHXO010000011.1"/>
</dbReference>
<gene>
    <name evidence="2" type="ORF">FHS28_004716</name>
</gene>
<accession>A0ABR6GYZ4</accession>
<dbReference type="Pfam" id="PF20329">
    <property type="entry name" value="DUF6624"/>
    <property type="match status" value="1"/>
</dbReference>
<dbReference type="Proteomes" id="UP000574369">
    <property type="component" value="Unassembled WGS sequence"/>
</dbReference>
<evidence type="ECO:0000313" key="3">
    <source>
        <dbReference type="Proteomes" id="UP000574369"/>
    </source>
</evidence>